<evidence type="ECO:0000313" key="7">
    <source>
        <dbReference type="Proteomes" id="UP000325113"/>
    </source>
</evidence>
<dbReference type="Proteomes" id="UP000325113">
    <property type="component" value="Unassembled WGS sequence"/>
</dbReference>
<evidence type="ECO:0000313" key="4">
    <source>
        <dbReference type="EMBL" id="KAA0172751.1"/>
    </source>
</evidence>
<dbReference type="Pfam" id="PF03859">
    <property type="entry name" value="CG-1"/>
    <property type="match status" value="1"/>
</dbReference>
<evidence type="ECO:0000259" key="1">
    <source>
        <dbReference type="SMART" id="SM01076"/>
    </source>
</evidence>
<dbReference type="GO" id="GO:0003677">
    <property type="term" value="F:DNA binding"/>
    <property type="evidence" value="ECO:0007669"/>
    <property type="project" value="InterPro"/>
</dbReference>
<organism evidence="3 6">
    <name type="scientific">Cafeteria roenbergensis</name>
    <name type="common">Marine flagellate</name>
    <dbReference type="NCBI Taxonomy" id="33653"/>
    <lineage>
        <taxon>Eukaryota</taxon>
        <taxon>Sar</taxon>
        <taxon>Stramenopiles</taxon>
        <taxon>Bigyra</taxon>
        <taxon>Opalozoa</taxon>
        <taxon>Bicosoecida</taxon>
        <taxon>Cafeteriaceae</taxon>
        <taxon>Cafeteria</taxon>
    </lineage>
</organism>
<gene>
    <name evidence="4" type="ORF">FNF27_05731</name>
    <name evidence="3" type="ORF">FNF29_06585</name>
    <name evidence="2" type="ORF">FNF31_07531</name>
</gene>
<evidence type="ECO:0000313" key="5">
    <source>
        <dbReference type="Proteomes" id="UP000322899"/>
    </source>
</evidence>
<protein>
    <recommendedName>
        <fullName evidence="1">CG-1 domain-containing protein</fullName>
    </recommendedName>
</protein>
<keyword evidence="6" id="KW-1185">Reference proteome</keyword>
<dbReference type="InterPro" id="IPR005559">
    <property type="entry name" value="CG-1_dom"/>
</dbReference>
<dbReference type="SMART" id="SM01076">
    <property type="entry name" value="CG-1"/>
    <property type="match status" value="1"/>
</dbReference>
<reference evidence="5 6" key="1">
    <citation type="submission" date="2019-07" db="EMBL/GenBank/DDBJ databases">
        <title>Genomes of Cafeteria roenbergensis.</title>
        <authorList>
            <person name="Fischer M.G."/>
            <person name="Hackl T."/>
            <person name="Roman M."/>
        </authorList>
    </citation>
    <scope>NUCLEOTIDE SEQUENCE [LARGE SCALE GENOMIC DNA]</scope>
    <source>
        <strain evidence="3 6">BVI</strain>
        <strain evidence="2 7">Cflag</strain>
        <strain evidence="4 5">E4-10P</strain>
    </source>
</reference>
<evidence type="ECO:0000313" key="6">
    <source>
        <dbReference type="Proteomes" id="UP000323011"/>
    </source>
</evidence>
<sequence>MLDLARTTWLEGDQCYDLLVAGEATGLPILPKPQRKPPAGSVWLLQRRGRFRDDGYTWQSKPNGQVREGHVRLCARGVRQMHCYYGVPAADGPHRRLIWIDPDACPRVKTDPKA</sequence>
<comment type="caution">
    <text evidence="3">The sequence shown here is derived from an EMBL/GenBank/DDBJ whole genome shotgun (WGS) entry which is preliminary data.</text>
</comment>
<accession>A0A5A8C765</accession>
<evidence type="ECO:0000313" key="3">
    <source>
        <dbReference type="EMBL" id="KAA0148527.1"/>
    </source>
</evidence>
<dbReference type="EMBL" id="VLTN01000052">
    <property type="protein sequence ID" value="KAA0148527.1"/>
    <property type="molecule type" value="Genomic_DNA"/>
</dbReference>
<evidence type="ECO:0000313" key="2">
    <source>
        <dbReference type="EMBL" id="KAA0147825.1"/>
    </source>
</evidence>
<dbReference type="Proteomes" id="UP000322899">
    <property type="component" value="Unassembled WGS sequence"/>
</dbReference>
<dbReference type="EMBL" id="VLTO01000043">
    <property type="protein sequence ID" value="KAA0172751.1"/>
    <property type="molecule type" value="Genomic_DNA"/>
</dbReference>
<dbReference type="Proteomes" id="UP000323011">
    <property type="component" value="Unassembled WGS sequence"/>
</dbReference>
<dbReference type="EMBL" id="VLTM01000158">
    <property type="protein sequence ID" value="KAA0147825.1"/>
    <property type="molecule type" value="Genomic_DNA"/>
</dbReference>
<dbReference type="AlphaFoldDB" id="A0A5A8C765"/>
<proteinExistence type="predicted"/>
<feature type="domain" description="CG-1" evidence="1">
    <location>
        <begin position="1"/>
        <end position="109"/>
    </location>
</feature>
<name>A0A5A8C765_CAFRO</name>